<feature type="region of interest" description="Disordered" evidence="1">
    <location>
        <begin position="34"/>
        <end position="80"/>
    </location>
</feature>
<organism evidence="2 3">
    <name type="scientific">Lactobacillus corticis</name>
    <dbReference type="NCBI Taxonomy" id="2201249"/>
    <lineage>
        <taxon>Bacteria</taxon>
        <taxon>Bacillati</taxon>
        <taxon>Bacillota</taxon>
        <taxon>Bacilli</taxon>
        <taxon>Lactobacillales</taxon>
        <taxon>Lactobacillaceae</taxon>
        <taxon>Lactobacillus</taxon>
    </lineage>
</organism>
<name>A0A916VI17_9LACO</name>
<dbReference type="AlphaFoldDB" id="A0A916VI17"/>
<feature type="compositionally biased region" description="Polar residues" evidence="1">
    <location>
        <begin position="66"/>
        <end position="80"/>
    </location>
</feature>
<gene>
    <name evidence="2" type="ORF">LCB40_07280</name>
</gene>
<evidence type="ECO:0000313" key="3">
    <source>
        <dbReference type="Proteomes" id="UP000677218"/>
    </source>
</evidence>
<dbReference type="EMBL" id="BMAY01000004">
    <property type="protein sequence ID" value="GFZ26848.1"/>
    <property type="molecule type" value="Genomic_DNA"/>
</dbReference>
<comment type="caution">
    <text evidence="2">The sequence shown here is derived from an EMBL/GenBank/DDBJ whole genome shotgun (WGS) entry which is preliminary data.</text>
</comment>
<evidence type="ECO:0000313" key="2">
    <source>
        <dbReference type="EMBL" id="GFZ26848.1"/>
    </source>
</evidence>
<keyword evidence="3" id="KW-1185">Reference proteome</keyword>
<dbReference type="Proteomes" id="UP000677218">
    <property type="component" value="Unassembled WGS sequence"/>
</dbReference>
<dbReference type="RefSeq" id="WP_212780541.1">
    <property type="nucleotide sequence ID" value="NZ_BMAY01000004.1"/>
</dbReference>
<protein>
    <submittedName>
        <fullName evidence="2">Uncharacterized protein</fullName>
    </submittedName>
</protein>
<sequence length="80" mass="8581">MKRKIGYIVLCLAGILLLAAGAITLNNKIGFAGNKSTSHTPKLTERKVNSLAIKEQPSGSPRKAKTSNTHTNTQTHLVIN</sequence>
<evidence type="ECO:0000256" key="1">
    <source>
        <dbReference type="SAM" id="MobiDB-lite"/>
    </source>
</evidence>
<reference evidence="2" key="1">
    <citation type="submission" date="2020-08" db="EMBL/GenBank/DDBJ databases">
        <title>Taxonomic study for Lactobacillus species isolated from hardwood bark.</title>
        <authorList>
            <person name="Tohno M."/>
            <person name="Tanizawa Y."/>
        </authorList>
    </citation>
    <scope>NUCLEOTIDE SEQUENCE</scope>
    <source>
        <strain evidence="2">B40</strain>
    </source>
</reference>
<accession>A0A916VI17</accession>
<proteinExistence type="predicted"/>